<protein>
    <submittedName>
        <fullName evidence="1">Uncharacterized protein</fullName>
    </submittedName>
</protein>
<gene>
    <name evidence="1" type="ORF">S12H4_26663</name>
</gene>
<organism evidence="1">
    <name type="scientific">marine sediment metagenome</name>
    <dbReference type="NCBI Taxonomy" id="412755"/>
    <lineage>
        <taxon>unclassified sequences</taxon>
        <taxon>metagenomes</taxon>
        <taxon>ecological metagenomes</taxon>
    </lineage>
</organism>
<dbReference type="AlphaFoldDB" id="X1TV04"/>
<sequence length="41" mass="4881">MKIWEEDGYLYVNGTAKERKDILEVIREGEGNPKLNWEDNK</sequence>
<accession>X1TV04</accession>
<name>X1TV04_9ZZZZ</name>
<comment type="caution">
    <text evidence="1">The sequence shown here is derived from an EMBL/GenBank/DDBJ whole genome shotgun (WGS) entry which is preliminary data.</text>
</comment>
<reference evidence="1" key="1">
    <citation type="journal article" date="2014" name="Front. Microbiol.">
        <title>High frequency of phylogenetically diverse reductive dehalogenase-homologous genes in deep subseafloor sedimentary metagenomes.</title>
        <authorList>
            <person name="Kawai M."/>
            <person name="Futagami T."/>
            <person name="Toyoda A."/>
            <person name="Takaki Y."/>
            <person name="Nishi S."/>
            <person name="Hori S."/>
            <person name="Arai W."/>
            <person name="Tsubouchi T."/>
            <person name="Morono Y."/>
            <person name="Uchiyama I."/>
            <person name="Ito T."/>
            <person name="Fujiyama A."/>
            <person name="Inagaki F."/>
            <person name="Takami H."/>
        </authorList>
    </citation>
    <scope>NUCLEOTIDE SEQUENCE</scope>
    <source>
        <strain evidence="1">Expedition CK06-06</strain>
    </source>
</reference>
<proteinExistence type="predicted"/>
<evidence type="ECO:0000313" key="1">
    <source>
        <dbReference type="EMBL" id="GAI91385.1"/>
    </source>
</evidence>
<dbReference type="EMBL" id="BARW01015150">
    <property type="protein sequence ID" value="GAI91385.1"/>
    <property type="molecule type" value="Genomic_DNA"/>
</dbReference>